<organism evidence="2 3">
    <name type="scientific">Comamonas terrigena</name>
    <dbReference type="NCBI Taxonomy" id="32013"/>
    <lineage>
        <taxon>Bacteria</taxon>
        <taxon>Pseudomonadati</taxon>
        <taxon>Pseudomonadota</taxon>
        <taxon>Betaproteobacteria</taxon>
        <taxon>Burkholderiales</taxon>
        <taxon>Comamonadaceae</taxon>
        <taxon>Comamonas</taxon>
    </lineage>
</organism>
<dbReference type="PROSITE" id="PS51819">
    <property type="entry name" value="VOC"/>
    <property type="match status" value="1"/>
</dbReference>
<protein>
    <submittedName>
        <fullName evidence="2">VOC family protein</fullName>
    </submittedName>
</protein>
<dbReference type="EMBL" id="PDEA01000001">
    <property type="protein sequence ID" value="PEH88740.1"/>
    <property type="molecule type" value="Genomic_DNA"/>
</dbReference>
<reference evidence="3" key="1">
    <citation type="submission" date="2017-09" db="EMBL/GenBank/DDBJ databases">
        <title>FDA dAtabase for Regulatory Grade micrObial Sequences (FDA-ARGOS): Supporting development and validation of Infectious Disease Dx tests.</title>
        <authorList>
            <person name="Minogue T."/>
            <person name="Wolcott M."/>
            <person name="Wasieloski L."/>
            <person name="Aguilar W."/>
            <person name="Moore D."/>
            <person name="Tallon L."/>
            <person name="Sadzewicz L."/>
            <person name="Ott S."/>
            <person name="Zhao X."/>
            <person name="Nagaraj S."/>
            <person name="Vavikolanu K."/>
            <person name="Aluvathingal J."/>
            <person name="Nadendla S."/>
            <person name="Sichtig H."/>
        </authorList>
    </citation>
    <scope>NUCLEOTIDE SEQUENCE [LARGE SCALE GENOMIC DNA]</scope>
    <source>
        <strain evidence="3">FDAARGOS_394</strain>
    </source>
</reference>
<feature type="domain" description="VOC" evidence="1">
    <location>
        <begin position="5"/>
        <end position="127"/>
    </location>
</feature>
<dbReference type="PANTHER" id="PTHR33993">
    <property type="entry name" value="GLYOXALASE-RELATED"/>
    <property type="match status" value="1"/>
</dbReference>
<dbReference type="Proteomes" id="UP000220246">
    <property type="component" value="Unassembled WGS sequence"/>
</dbReference>
<dbReference type="PANTHER" id="PTHR33993:SF2">
    <property type="entry name" value="VOC DOMAIN-CONTAINING PROTEIN"/>
    <property type="match status" value="1"/>
</dbReference>
<dbReference type="OrthoDB" id="8776491at2"/>
<evidence type="ECO:0000313" key="3">
    <source>
        <dbReference type="Proteomes" id="UP000220246"/>
    </source>
</evidence>
<sequence>MQHNAVGWFEIYVQDMPRARRFYEQLLGRPLEQLTPPGGADSDLEMWAFPMEKEGMGASGALVKMPDYLSGPGGTLVYFVCEDCAEQVRRADAHGGQIIKEKFSIAPYGFIAMVQDSEGNLIGLHSMQ</sequence>
<dbReference type="InterPro" id="IPR037523">
    <property type="entry name" value="VOC_core"/>
</dbReference>
<dbReference type="RefSeq" id="WP_066539058.1">
    <property type="nucleotide sequence ID" value="NZ_DALZQJ010000002.1"/>
</dbReference>
<name>A0A2A7UTX8_COMTR</name>
<dbReference type="AlphaFoldDB" id="A0A2A7UTX8"/>
<dbReference type="InterPro" id="IPR004360">
    <property type="entry name" value="Glyas_Fos-R_dOase_dom"/>
</dbReference>
<dbReference type="InterPro" id="IPR029068">
    <property type="entry name" value="Glyas_Bleomycin-R_OHBP_Dase"/>
</dbReference>
<dbReference type="SUPFAM" id="SSF54593">
    <property type="entry name" value="Glyoxalase/Bleomycin resistance protein/Dihydroxybiphenyl dioxygenase"/>
    <property type="match status" value="1"/>
</dbReference>
<gene>
    <name evidence="2" type="ORF">CRM82_09120</name>
</gene>
<comment type="caution">
    <text evidence="2">The sequence shown here is derived from an EMBL/GenBank/DDBJ whole genome shotgun (WGS) entry which is preliminary data.</text>
</comment>
<dbReference type="CDD" id="cd07247">
    <property type="entry name" value="SgaA_N_like"/>
    <property type="match status" value="1"/>
</dbReference>
<keyword evidence="3" id="KW-1185">Reference proteome</keyword>
<dbReference type="GeneID" id="80800764"/>
<proteinExistence type="predicted"/>
<accession>A0A2A7UTX8</accession>
<evidence type="ECO:0000259" key="1">
    <source>
        <dbReference type="PROSITE" id="PS51819"/>
    </source>
</evidence>
<dbReference type="Pfam" id="PF00903">
    <property type="entry name" value="Glyoxalase"/>
    <property type="match status" value="1"/>
</dbReference>
<dbReference type="STRING" id="1219032.GCA_001515545_02775"/>
<dbReference type="Gene3D" id="3.10.180.10">
    <property type="entry name" value="2,3-Dihydroxybiphenyl 1,2-Dioxygenase, domain 1"/>
    <property type="match status" value="1"/>
</dbReference>
<dbReference type="InterPro" id="IPR052164">
    <property type="entry name" value="Anthracycline_SecMetBiosynth"/>
</dbReference>
<evidence type="ECO:0000313" key="2">
    <source>
        <dbReference type="EMBL" id="PEH88740.1"/>
    </source>
</evidence>